<proteinExistence type="inferred from homology"/>
<feature type="domain" description="Peptidase A1" evidence="6">
    <location>
        <begin position="46"/>
        <end position="420"/>
    </location>
</feature>
<comment type="subcellular location">
    <subcellularLocation>
        <location evidence="1">Secreted</location>
        <location evidence="1">Extracellular space</location>
    </subcellularLocation>
</comment>
<dbReference type="FunFam" id="2.40.70.10:FF:000041">
    <property type="entry name" value="Basic 7S globulin"/>
    <property type="match status" value="1"/>
</dbReference>
<dbReference type="InterPro" id="IPR032799">
    <property type="entry name" value="TAXi_C"/>
</dbReference>
<dbReference type="GO" id="GO:0005886">
    <property type="term" value="C:plasma membrane"/>
    <property type="evidence" value="ECO:0007669"/>
    <property type="project" value="TreeGrafter"/>
</dbReference>
<keyword evidence="3" id="KW-0964">Secreted</keyword>
<dbReference type="CDD" id="cd05489">
    <property type="entry name" value="xylanase_inhibitor_I_like"/>
    <property type="match status" value="1"/>
</dbReference>
<dbReference type="GO" id="GO:0005794">
    <property type="term" value="C:Golgi apparatus"/>
    <property type="evidence" value="ECO:0007669"/>
    <property type="project" value="TreeGrafter"/>
</dbReference>
<dbReference type="GO" id="GO:0006508">
    <property type="term" value="P:proteolysis"/>
    <property type="evidence" value="ECO:0007669"/>
    <property type="project" value="InterPro"/>
</dbReference>
<dbReference type="Pfam" id="PF14541">
    <property type="entry name" value="TAXi_C"/>
    <property type="match status" value="1"/>
</dbReference>
<comment type="similarity">
    <text evidence="2">Belongs to the peptidase A1 family.</text>
</comment>
<keyword evidence="8" id="KW-1185">Reference proteome</keyword>
<dbReference type="PANTHER" id="PTHR47965:SF22">
    <property type="entry name" value="EUKARYOTIC ASPARTYL PROTEASE FAMILY PROTEIN"/>
    <property type="match status" value="1"/>
</dbReference>
<evidence type="ECO:0000256" key="2">
    <source>
        <dbReference type="ARBA" id="ARBA00007447"/>
    </source>
</evidence>
<feature type="chain" id="PRO_5016283435" description="Peptidase A1 domain-containing protein" evidence="5">
    <location>
        <begin position="26"/>
        <end position="439"/>
    </location>
</feature>
<accession>A0A328D8E2</accession>
<dbReference type="PANTHER" id="PTHR47965">
    <property type="entry name" value="ASPARTYL PROTEASE-RELATED"/>
    <property type="match status" value="1"/>
</dbReference>
<dbReference type="PROSITE" id="PS51767">
    <property type="entry name" value="PEPTIDASE_A1"/>
    <property type="match status" value="1"/>
</dbReference>
<feature type="signal peptide" evidence="5">
    <location>
        <begin position="1"/>
        <end position="25"/>
    </location>
</feature>
<evidence type="ECO:0000313" key="7">
    <source>
        <dbReference type="EMBL" id="RAL42142.1"/>
    </source>
</evidence>
<dbReference type="FunFam" id="2.40.70.10:FF:000045">
    <property type="entry name" value="Basic 7S globulin"/>
    <property type="match status" value="1"/>
</dbReference>
<dbReference type="InterPro" id="IPR032861">
    <property type="entry name" value="TAXi_N"/>
</dbReference>
<dbReference type="InterPro" id="IPR021109">
    <property type="entry name" value="Peptidase_aspartic_dom_sf"/>
</dbReference>
<evidence type="ECO:0000256" key="1">
    <source>
        <dbReference type="ARBA" id="ARBA00004239"/>
    </source>
</evidence>
<evidence type="ECO:0000256" key="4">
    <source>
        <dbReference type="ARBA" id="ARBA00022729"/>
    </source>
</evidence>
<dbReference type="SUPFAM" id="SSF50630">
    <property type="entry name" value="Acid proteases"/>
    <property type="match status" value="1"/>
</dbReference>
<organism evidence="7 8">
    <name type="scientific">Cuscuta australis</name>
    <dbReference type="NCBI Taxonomy" id="267555"/>
    <lineage>
        <taxon>Eukaryota</taxon>
        <taxon>Viridiplantae</taxon>
        <taxon>Streptophyta</taxon>
        <taxon>Embryophyta</taxon>
        <taxon>Tracheophyta</taxon>
        <taxon>Spermatophyta</taxon>
        <taxon>Magnoliopsida</taxon>
        <taxon>eudicotyledons</taxon>
        <taxon>Gunneridae</taxon>
        <taxon>Pentapetalae</taxon>
        <taxon>asterids</taxon>
        <taxon>lamiids</taxon>
        <taxon>Solanales</taxon>
        <taxon>Convolvulaceae</taxon>
        <taxon>Cuscuteae</taxon>
        <taxon>Cuscuta</taxon>
        <taxon>Cuscuta subgen. Grammica</taxon>
        <taxon>Cuscuta sect. Cleistogrammica</taxon>
    </lineage>
</organism>
<dbReference type="Proteomes" id="UP000249390">
    <property type="component" value="Unassembled WGS sequence"/>
</dbReference>
<dbReference type="EMBL" id="NQVE01000175">
    <property type="protein sequence ID" value="RAL42142.1"/>
    <property type="molecule type" value="Genomic_DNA"/>
</dbReference>
<dbReference type="InterPro" id="IPR033121">
    <property type="entry name" value="PEPTIDASE_A1"/>
</dbReference>
<dbReference type="AlphaFoldDB" id="A0A328D8E2"/>
<reference evidence="7 8" key="1">
    <citation type="submission" date="2018-06" db="EMBL/GenBank/DDBJ databases">
        <title>The Genome of Cuscuta australis (Dodder) Provides Insight into the Evolution of Plant Parasitism.</title>
        <authorList>
            <person name="Liu H."/>
        </authorList>
    </citation>
    <scope>NUCLEOTIDE SEQUENCE [LARGE SCALE GENOMIC DNA]</scope>
    <source>
        <strain evidence="8">cv. Yunnan</strain>
        <tissue evidence="7">Vines</tissue>
    </source>
</reference>
<dbReference type="InterPro" id="IPR001461">
    <property type="entry name" value="Aspartic_peptidase_A1"/>
</dbReference>
<dbReference type="GO" id="GO:0004190">
    <property type="term" value="F:aspartic-type endopeptidase activity"/>
    <property type="evidence" value="ECO:0007669"/>
    <property type="project" value="InterPro"/>
</dbReference>
<dbReference type="Gene3D" id="2.40.70.10">
    <property type="entry name" value="Acid Proteases"/>
    <property type="match status" value="2"/>
</dbReference>
<keyword evidence="4 5" id="KW-0732">Signal</keyword>
<evidence type="ECO:0000313" key="8">
    <source>
        <dbReference type="Proteomes" id="UP000249390"/>
    </source>
</evidence>
<evidence type="ECO:0000256" key="5">
    <source>
        <dbReference type="SAM" id="SignalP"/>
    </source>
</evidence>
<dbReference type="GO" id="GO:0005576">
    <property type="term" value="C:extracellular region"/>
    <property type="evidence" value="ECO:0007669"/>
    <property type="project" value="UniProtKB-SubCell"/>
</dbReference>
<protein>
    <recommendedName>
        <fullName evidence="6">Peptidase A1 domain-containing protein</fullName>
    </recommendedName>
</protein>
<comment type="caution">
    <text evidence="7">The sequence shown here is derived from an EMBL/GenBank/DDBJ whole genome shotgun (WGS) entry which is preliminary data.</text>
</comment>
<dbReference type="Pfam" id="PF14543">
    <property type="entry name" value="TAXi_N"/>
    <property type="match status" value="1"/>
</dbReference>
<dbReference type="InterPro" id="IPR033868">
    <property type="entry name" value="Xylanase_inhibitor_I-like"/>
</dbReference>
<sequence>MAAPFSSLCFSLFILFLCSSSSSSAASFRPKALVAPVTKDASTLQYLTRISQRSPLVPVDLVLHLGGEFLWVDCDGNYVSTTYRPVRCRSAPCSLAGSNGCGDCFSAPRPGCNNNTCGVSPDNPVTHTSTGGELAQDVVSVSSTDGSSLGKPAAASGFVFSCAPSFLLQGLAKGAVGIAGLGRTRVALPSQFSSVFSFNRKFAICLTSSTGVVFFGDGPYNFLPDVHASELLTYTPLLINPVSTAGASSPGQPSAEYFIGVKSIRVGEREVKLNNSLLTIDAQGNGGTKISTVDPYTVMETSIFKAVTEAFVKEAAARNITRSAAAAAPFEVCFGAENVLSTRVGASVPWITLDLEGQGATWTITGSNSMVDLRDSGKNVLCLAVVDGGRNPRSSIVIGGYQMEDNLMEFDLGRSRLGFSSTLLGRRTTCANFNFTSAV</sequence>
<evidence type="ECO:0000259" key="6">
    <source>
        <dbReference type="PROSITE" id="PS51767"/>
    </source>
</evidence>
<evidence type="ECO:0000256" key="3">
    <source>
        <dbReference type="ARBA" id="ARBA00022525"/>
    </source>
</evidence>
<gene>
    <name evidence="7" type="ORF">DM860_011925</name>
</gene>
<name>A0A328D8E2_9ASTE</name>